<protein>
    <recommendedName>
        <fullName evidence="4">RHS repeat protein</fullName>
    </recommendedName>
</protein>
<evidence type="ECO:0000313" key="3">
    <source>
        <dbReference type="Proteomes" id="UP000012160"/>
    </source>
</evidence>
<dbReference type="AlphaFoldDB" id="M6V1I7"/>
<dbReference type="Proteomes" id="UP000012160">
    <property type="component" value="Unassembled WGS sequence"/>
</dbReference>
<evidence type="ECO:0000256" key="1">
    <source>
        <dbReference type="SAM" id="SignalP"/>
    </source>
</evidence>
<accession>M6V1I7</accession>
<reference evidence="2 3" key="1">
    <citation type="submission" date="2013-01" db="EMBL/GenBank/DDBJ databases">
        <authorList>
            <person name="Harkins D.M."/>
            <person name="Durkin A.S."/>
            <person name="Brinkac L.M."/>
            <person name="Haft D.H."/>
            <person name="Selengut J.D."/>
            <person name="Sanka R."/>
            <person name="DePew J."/>
            <person name="Purushe J."/>
            <person name="Matthias M.A."/>
            <person name="Vinetz J.M."/>
            <person name="Sutton G.G."/>
            <person name="Nierman W.C."/>
            <person name="Fouts D.E."/>
        </authorList>
    </citation>
    <scope>NUCLEOTIDE SEQUENCE [LARGE SCALE GENOMIC DNA]</scope>
    <source>
        <strain evidence="2 3">ZUN179</strain>
    </source>
</reference>
<proteinExistence type="predicted"/>
<sequence length="220" mass="24432">MRLRVILCMTFLSFNLLTGAESPVSEKQERSSNVEYNEILKSVKDFLRKPPYILITSQLIPSHSKSEYDNFGRLVGSISDTDDGSRSTASYSYDSSFPLSAKTTFPTGTGDPDFLSRTYTDGLGRTIYTVKSASNGGYVLTGRLVYDGNGKLVRKGQSNWATSGEIDRFVLHLEERNPTSFEYDPIGRIKKTIQPTAQGETSPTTITTTYNSAFETTEDH</sequence>
<keyword evidence="1" id="KW-0732">Signal</keyword>
<gene>
    <name evidence="2" type="ORF">LEP1GSC187_2822</name>
</gene>
<dbReference type="Gene3D" id="2.180.10.10">
    <property type="entry name" value="RHS repeat-associated core"/>
    <property type="match status" value="1"/>
</dbReference>
<organism evidence="2 3">
    <name type="scientific">Leptospira santarosai str. ZUN179</name>
    <dbReference type="NCBI Taxonomy" id="1049985"/>
    <lineage>
        <taxon>Bacteria</taxon>
        <taxon>Pseudomonadati</taxon>
        <taxon>Spirochaetota</taxon>
        <taxon>Spirochaetia</taxon>
        <taxon>Leptospirales</taxon>
        <taxon>Leptospiraceae</taxon>
        <taxon>Leptospira</taxon>
    </lineage>
</organism>
<dbReference type="EMBL" id="AHOQ02000052">
    <property type="protein sequence ID" value="EMO43408.1"/>
    <property type="molecule type" value="Genomic_DNA"/>
</dbReference>
<evidence type="ECO:0000313" key="2">
    <source>
        <dbReference type="EMBL" id="EMO43408.1"/>
    </source>
</evidence>
<evidence type="ECO:0008006" key="4">
    <source>
        <dbReference type="Google" id="ProtNLM"/>
    </source>
</evidence>
<feature type="signal peptide" evidence="1">
    <location>
        <begin position="1"/>
        <end position="20"/>
    </location>
</feature>
<comment type="caution">
    <text evidence="2">The sequence shown here is derived from an EMBL/GenBank/DDBJ whole genome shotgun (WGS) entry which is preliminary data.</text>
</comment>
<feature type="non-terminal residue" evidence="2">
    <location>
        <position position="220"/>
    </location>
</feature>
<name>M6V1I7_9LEPT</name>
<feature type="chain" id="PRO_5004078516" description="RHS repeat protein" evidence="1">
    <location>
        <begin position="21"/>
        <end position="220"/>
    </location>
</feature>